<keyword evidence="3" id="KW-0479">Metal-binding</keyword>
<evidence type="ECO:0000256" key="6">
    <source>
        <dbReference type="ARBA" id="ARBA00023014"/>
    </source>
</evidence>
<evidence type="ECO:0000256" key="4">
    <source>
        <dbReference type="ARBA" id="ARBA00022741"/>
    </source>
</evidence>
<dbReference type="Pfam" id="PF06463">
    <property type="entry name" value="Mob_synth_C"/>
    <property type="match status" value="1"/>
</dbReference>
<dbReference type="GO" id="GO:0006777">
    <property type="term" value="P:Mo-molybdopterin cofactor biosynthetic process"/>
    <property type="evidence" value="ECO:0007669"/>
    <property type="project" value="UniProtKB-KW"/>
</dbReference>
<comment type="caution">
    <text evidence="10">The sequence shown here is derived from an EMBL/GenBank/DDBJ whole genome shotgun (WGS) entry which is preliminary data.</text>
</comment>
<dbReference type="CDD" id="cd01335">
    <property type="entry name" value="Radical_SAM"/>
    <property type="match status" value="1"/>
</dbReference>
<evidence type="ECO:0000256" key="1">
    <source>
        <dbReference type="ARBA" id="ARBA00005046"/>
    </source>
</evidence>
<dbReference type="PROSITE" id="PS51918">
    <property type="entry name" value="RADICAL_SAM"/>
    <property type="match status" value="1"/>
</dbReference>
<name>A0A1Q5TBQ9_9EURO</name>
<comment type="pathway">
    <text evidence="1">Cofactor biosynthesis; molybdopterin biosynthesis.</text>
</comment>
<keyword evidence="6" id="KW-0411">Iron-sulfur</keyword>
<dbReference type="PANTHER" id="PTHR22960">
    <property type="entry name" value="MOLYBDOPTERIN COFACTOR SYNTHESIS PROTEIN A"/>
    <property type="match status" value="1"/>
</dbReference>
<evidence type="ECO:0000256" key="7">
    <source>
        <dbReference type="ARBA" id="ARBA00023134"/>
    </source>
</evidence>
<dbReference type="InterPro" id="IPR050105">
    <property type="entry name" value="MoCo_biosynth_MoaA/MoaC"/>
</dbReference>
<accession>A0A1Q5TBQ9</accession>
<sequence>MPEEGVELSPPARLLTTPEIVYLSSLFVSQGVTKIRLTGGEPTVRKDIVPLMREIGELRRHGLQELCLTTNGISLHPKLDPMVEAGLTGVNLSLATLYPFQFQIMTRRKGFEAVMKSIDKILALNEAGAGIKLKINCVVMRGMNDREILPFVELGRENPIEVRFIEYMPFDGNRWNQKKMFSYKEMLAVIREKYPSLEKVTGHKNDTSKTYQAPGFEGRVGVSFGNTEVSLRDIIRKENDGQPIDESTMSNLRLVETVHDAAHIHNDGGWVNDQERELLDLIGMTVKRKKAKHAGMGKLENMKNRPMILIDDPALVRHLSSAATFSMGDLKKHYASLQAHLATTEAPLVALKHDLASPEKVAEANLEGTGAAGNQNDAVNDCGGRWPLLLGEYTRYGRQMIVPQVGLED</sequence>
<keyword evidence="8" id="KW-0501">Molybdenum cofactor biosynthesis</keyword>
<dbReference type="GO" id="GO:0051539">
    <property type="term" value="F:4 iron, 4 sulfur cluster binding"/>
    <property type="evidence" value="ECO:0007669"/>
    <property type="project" value="UniProtKB-KW"/>
</dbReference>
<evidence type="ECO:0000313" key="11">
    <source>
        <dbReference type="Proteomes" id="UP000186955"/>
    </source>
</evidence>
<keyword evidence="2" id="KW-0949">S-adenosyl-L-methionine</keyword>
<dbReference type="GO" id="GO:0005525">
    <property type="term" value="F:GTP binding"/>
    <property type="evidence" value="ECO:0007669"/>
    <property type="project" value="UniProtKB-KW"/>
</dbReference>
<dbReference type="GO" id="GO:0061799">
    <property type="term" value="F:cyclic pyranopterin monophosphate synthase activity"/>
    <property type="evidence" value="ECO:0007669"/>
    <property type="project" value="TreeGrafter"/>
</dbReference>
<dbReference type="InterPro" id="IPR058240">
    <property type="entry name" value="rSAM_sf"/>
</dbReference>
<dbReference type="STRING" id="1316194.A0A1Q5TBQ9"/>
<dbReference type="EMBL" id="MNBE01000688">
    <property type="protein sequence ID" value="OKO97653.1"/>
    <property type="molecule type" value="Genomic_DNA"/>
</dbReference>
<evidence type="ECO:0000256" key="5">
    <source>
        <dbReference type="ARBA" id="ARBA00023004"/>
    </source>
</evidence>
<dbReference type="InterPro" id="IPR013785">
    <property type="entry name" value="Aldolase_TIM"/>
</dbReference>
<evidence type="ECO:0000256" key="8">
    <source>
        <dbReference type="ARBA" id="ARBA00023150"/>
    </source>
</evidence>
<dbReference type="Gene3D" id="3.20.20.70">
    <property type="entry name" value="Aldolase class I"/>
    <property type="match status" value="1"/>
</dbReference>
<keyword evidence="11" id="KW-1185">Reference proteome</keyword>
<feature type="domain" description="Radical SAM core" evidence="9">
    <location>
        <begin position="1"/>
        <end position="204"/>
    </location>
</feature>
<keyword evidence="5" id="KW-0408">Iron</keyword>
<dbReference type="GO" id="GO:0046872">
    <property type="term" value="F:metal ion binding"/>
    <property type="evidence" value="ECO:0007669"/>
    <property type="project" value="UniProtKB-KW"/>
</dbReference>
<evidence type="ECO:0000259" key="9">
    <source>
        <dbReference type="PROSITE" id="PS51918"/>
    </source>
</evidence>
<dbReference type="AlphaFoldDB" id="A0A1Q5TBQ9"/>
<evidence type="ECO:0000256" key="3">
    <source>
        <dbReference type="ARBA" id="ARBA00022723"/>
    </source>
</evidence>
<dbReference type="GO" id="GO:0061798">
    <property type="term" value="F:GTP 3',8'-cyclase activity"/>
    <property type="evidence" value="ECO:0007669"/>
    <property type="project" value="TreeGrafter"/>
</dbReference>
<protein>
    <submittedName>
        <fullName evidence="10">Molybdenum cofactor biosynthesis protein 1</fullName>
    </submittedName>
</protein>
<dbReference type="PANTHER" id="PTHR22960:SF0">
    <property type="entry name" value="MOLYBDENUM COFACTOR BIOSYNTHESIS PROTEIN 1"/>
    <property type="match status" value="1"/>
</dbReference>
<dbReference type="SUPFAM" id="SSF102114">
    <property type="entry name" value="Radical SAM enzymes"/>
    <property type="match status" value="1"/>
</dbReference>
<reference evidence="10 11" key="1">
    <citation type="submission" date="2016-10" db="EMBL/GenBank/DDBJ databases">
        <title>Genome sequence of the ascomycete fungus Penicillium subrubescens.</title>
        <authorList>
            <person name="De Vries R.P."/>
            <person name="Peng M."/>
            <person name="Dilokpimol A."/>
            <person name="Hilden K."/>
            <person name="Makela M.R."/>
            <person name="Grigoriev I."/>
            <person name="Riley R."/>
            <person name="Granchi Z."/>
        </authorList>
    </citation>
    <scope>NUCLEOTIDE SEQUENCE [LARGE SCALE GENOMIC DNA]</scope>
    <source>
        <strain evidence="10 11">CBS 132785</strain>
    </source>
</reference>
<proteinExistence type="predicted"/>
<organism evidence="10 11">
    <name type="scientific">Penicillium subrubescens</name>
    <dbReference type="NCBI Taxonomy" id="1316194"/>
    <lineage>
        <taxon>Eukaryota</taxon>
        <taxon>Fungi</taxon>
        <taxon>Dikarya</taxon>
        <taxon>Ascomycota</taxon>
        <taxon>Pezizomycotina</taxon>
        <taxon>Eurotiomycetes</taxon>
        <taxon>Eurotiomycetidae</taxon>
        <taxon>Eurotiales</taxon>
        <taxon>Aspergillaceae</taxon>
        <taxon>Penicillium</taxon>
    </lineage>
</organism>
<evidence type="ECO:0000313" key="10">
    <source>
        <dbReference type="EMBL" id="OKO97653.1"/>
    </source>
</evidence>
<dbReference type="Pfam" id="PF04055">
    <property type="entry name" value="Radical_SAM"/>
    <property type="match status" value="1"/>
</dbReference>
<dbReference type="InterPro" id="IPR007197">
    <property type="entry name" value="rSAM"/>
</dbReference>
<evidence type="ECO:0000256" key="2">
    <source>
        <dbReference type="ARBA" id="ARBA00022691"/>
    </source>
</evidence>
<keyword evidence="4" id="KW-0547">Nucleotide-binding</keyword>
<dbReference type="Proteomes" id="UP000186955">
    <property type="component" value="Unassembled WGS sequence"/>
</dbReference>
<dbReference type="InterPro" id="IPR010505">
    <property type="entry name" value="MoaA_twitch"/>
</dbReference>
<gene>
    <name evidence="10" type="ORF">PENSUB_9944</name>
</gene>
<keyword evidence="7" id="KW-0342">GTP-binding</keyword>